<evidence type="ECO:0000313" key="5">
    <source>
        <dbReference type="EMBL" id="GEB54070.1"/>
    </source>
</evidence>
<feature type="compositionally biased region" description="Basic and acidic residues" evidence="2">
    <location>
        <begin position="517"/>
        <end position="535"/>
    </location>
</feature>
<comment type="caution">
    <text evidence="5">The sequence shown here is derived from an EMBL/GenBank/DDBJ whole genome shotgun (WGS) entry which is preliminary data.</text>
</comment>
<feature type="transmembrane region" description="Helical" evidence="3">
    <location>
        <begin position="247"/>
        <end position="269"/>
    </location>
</feature>
<keyword evidence="6" id="KW-1185">Reference proteome</keyword>
<dbReference type="InterPro" id="IPR051361">
    <property type="entry name" value="ThrE/Ser_Exporter"/>
</dbReference>
<protein>
    <recommendedName>
        <fullName evidence="4">Threonine/serine exporter-like N-terminal domain-containing protein</fullName>
    </recommendedName>
</protein>
<dbReference type="InterPro" id="IPR010619">
    <property type="entry name" value="ThrE-like_N"/>
</dbReference>
<gene>
    <name evidence="5" type="ORF">SCA03_66210</name>
</gene>
<feature type="compositionally biased region" description="Pro residues" evidence="2">
    <location>
        <begin position="493"/>
        <end position="513"/>
    </location>
</feature>
<dbReference type="RefSeq" id="WP_141275829.1">
    <property type="nucleotide sequence ID" value="NZ_BJMM01000080.1"/>
</dbReference>
<feature type="transmembrane region" description="Helical" evidence="3">
    <location>
        <begin position="422"/>
        <end position="446"/>
    </location>
</feature>
<keyword evidence="3" id="KW-0472">Membrane</keyword>
<feature type="transmembrane region" description="Helical" evidence="3">
    <location>
        <begin position="191"/>
        <end position="209"/>
    </location>
</feature>
<dbReference type="PANTHER" id="PTHR31082:SF4">
    <property type="entry name" value="PHEROMONE-REGULATED MEMBRANE PROTEIN 10"/>
    <property type="match status" value="1"/>
</dbReference>
<feature type="region of interest" description="Disordered" evidence="2">
    <location>
        <begin position="454"/>
        <end position="554"/>
    </location>
</feature>
<feature type="region of interest" description="Disordered" evidence="2">
    <location>
        <begin position="1"/>
        <end position="47"/>
    </location>
</feature>
<dbReference type="OrthoDB" id="235893at2"/>
<dbReference type="Proteomes" id="UP000319210">
    <property type="component" value="Unassembled WGS sequence"/>
</dbReference>
<proteinExistence type="inferred from homology"/>
<feature type="compositionally biased region" description="Basic residues" evidence="2">
    <location>
        <begin position="19"/>
        <end position="36"/>
    </location>
</feature>
<organism evidence="5 6">
    <name type="scientific">Streptomyces cacaoi</name>
    <dbReference type="NCBI Taxonomy" id="1898"/>
    <lineage>
        <taxon>Bacteria</taxon>
        <taxon>Bacillati</taxon>
        <taxon>Actinomycetota</taxon>
        <taxon>Actinomycetes</taxon>
        <taxon>Kitasatosporales</taxon>
        <taxon>Streptomycetaceae</taxon>
        <taxon>Streptomyces</taxon>
    </lineage>
</organism>
<dbReference type="AlphaFoldDB" id="A0A4Y3RE86"/>
<accession>A0A4Y3RE86</accession>
<reference evidence="5 6" key="1">
    <citation type="submission" date="2019-06" db="EMBL/GenBank/DDBJ databases">
        <title>Whole genome shotgun sequence of Streptomyces cacaoi subsp. cacaoi NBRC 12748.</title>
        <authorList>
            <person name="Hosoyama A."/>
            <person name="Uohara A."/>
            <person name="Ohji S."/>
            <person name="Ichikawa N."/>
        </authorList>
    </citation>
    <scope>NUCLEOTIDE SEQUENCE [LARGE SCALE GENOMIC DNA]</scope>
    <source>
        <strain evidence="5 6">NBRC 12748</strain>
    </source>
</reference>
<feature type="transmembrane region" description="Helical" evidence="3">
    <location>
        <begin position="316"/>
        <end position="332"/>
    </location>
</feature>
<dbReference type="GO" id="GO:0022857">
    <property type="term" value="F:transmembrane transporter activity"/>
    <property type="evidence" value="ECO:0007669"/>
    <property type="project" value="InterPro"/>
</dbReference>
<evidence type="ECO:0000256" key="2">
    <source>
        <dbReference type="SAM" id="MobiDB-lite"/>
    </source>
</evidence>
<evidence type="ECO:0000256" key="1">
    <source>
        <dbReference type="ARBA" id="ARBA00034125"/>
    </source>
</evidence>
<feature type="transmembrane region" description="Helical" evidence="3">
    <location>
        <begin position="276"/>
        <end position="296"/>
    </location>
</feature>
<name>A0A4Y3RE86_STRCI</name>
<keyword evidence="3" id="KW-0812">Transmembrane</keyword>
<feature type="compositionally biased region" description="Basic residues" evidence="2">
    <location>
        <begin position="1"/>
        <end position="10"/>
    </location>
</feature>
<feature type="transmembrane region" description="Helical" evidence="3">
    <location>
        <begin position="218"/>
        <end position="235"/>
    </location>
</feature>
<dbReference type="EMBL" id="BJMM01000080">
    <property type="protein sequence ID" value="GEB54070.1"/>
    <property type="molecule type" value="Genomic_DNA"/>
</dbReference>
<evidence type="ECO:0000313" key="6">
    <source>
        <dbReference type="Proteomes" id="UP000319210"/>
    </source>
</evidence>
<feature type="transmembrane region" description="Helical" evidence="3">
    <location>
        <begin position="363"/>
        <end position="380"/>
    </location>
</feature>
<evidence type="ECO:0000259" key="4">
    <source>
        <dbReference type="Pfam" id="PF06738"/>
    </source>
</evidence>
<feature type="domain" description="Threonine/serine exporter-like N-terminal" evidence="4">
    <location>
        <begin position="61"/>
        <end position="299"/>
    </location>
</feature>
<dbReference type="Pfam" id="PF06738">
    <property type="entry name" value="ThrE"/>
    <property type="match status" value="1"/>
</dbReference>
<keyword evidence="3" id="KW-1133">Transmembrane helix</keyword>
<dbReference type="PANTHER" id="PTHR31082">
    <property type="entry name" value="PHEROMONE-REGULATED MEMBRANE PROTEIN 10"/>
    <property type="match status" value="1"/>
</dbReference>
<comment type="similarity">
    <text evidence="1">Belongs to the ThrE exporter (TC 2.A.79) family.</text>
</comment>
<evidence type="ECO:0000256" key="3">
    <source>
        <dbReference type="SAM" id="Phobius"/>
    </source>
</evidence>
<sequence>MTAPHHRHRLGSTALGAAHHPRPPLLRRRPPWRRRSGTVTVPPADEDEQRQWVAELAALLCAVGAEMLRAGMRTTDVEDRIREIAVRYGVRARSFIVPTGLFVRAGGGPDGTGGELDFAPVSGPTMRLDQVQAVDALVERMRMSALPFAEVRAELERERELPVRFSPLTTVAGHTLLTVGLGALLHTSPSALAGYAVLGVLVGLLRLAARRFPVLRTALPVVAAVLVTALALRWAGPLLGEPAARMFVPPLISFLPGAALTMGAVELATGAVLSGVARLAGALNVLLLLAFGILAGTELVPVHPIDGPVPDAFGSWASWCGVLLLGLGFILHHSAPRGALPWLLVALFVERGVQVVGSLAYSTSLGIFAAGALLPVLASWAGRRSAVPEQVVFLPCFWMLVPGSTGLKGFSDLLVNHDPNSLWVLVNTVVTVVAIALGVLVGAGFLQRTRLELASPSPVPGPGSRTGPGAGPAPEQTPGSGPGPSGNSAAEPPAEPAPDSPPAPEPDPAPEPPASDADDRHGTDDRHGEHPGAQEERDDPQEPGEPGERRERDE</sequence>